<evidence type="ECO:0000313" key="2">
    <source>
        <dbReference type="EMBL" id="EOT38267.1"/>
    </source>
</evidence>
<organism evidence="2 3">
    <name type="scientific">Enterococcus dispar ATCC 51266</name>
    <dbReference type="NCBI Taxonomy" id="1139219"/>
    <lineage>
        <taxon>Bacteria</taxon>
        <taxon>Bacillati</taxon>
        <taxon>Bacillota</taxon>
        <taxon>Bacilli</taxon>
        <taxon>Lactobacillales</taxon>
        <taxon>Enterococcaceae</taxon>
        <taxon>Enterococcus</taxon>
    </lineage>
</organism>
<proteinExistence type="predicted"/>
<dbReference type="HOGENOM" id="CLU_029343_0_0_9"/>
<dbReference type="Proteomes" id="UP000014127">
    <property type="component" value="Unassembled WGS sequence"/>
</dbReference>
<name>S0K172_9ENTE</name>
<gene>
    <name evidence="2" type="ORF">OMK_02535</name>
</gene>
<feature type="domain" description="Siphovirus-type tail component RIFT-related" evidence="1">
    <location>
        <begin position="37"/>
        <end position="131"/>
    </location>
</feature>
<dbReference type="Gene3D" id="2.40.30.200">
    <property type="match status" value="1"/>
</dbReference>
<dbReference type="InterPro" id="IPR006520">
    <property type="entry name" value="Dit_BPSPP_N"/>
</dbReference>
<dbReference type="InterPro" id="IPR008841">
    <property type="entry name" value="Siphovirus-type_tail_N"/>
</dbReference>
<sequence length="511" mass="57665">MYNFKDTNDKKVAEASLPAEAMNWDGVFLEKIIPGYRTLAVEGREIANTEFKTTEIDAFDGSTIVTKKNSSRIITVFYQLISKNNAEFRERFNKLNTILSKKEAKFYFNDEADKYFVGIKSNATQVPTGRNSITSSYDIYCADPYKYSVIPKQLQANLNEGILKMQANNEGAETAELSFKATMTDDNGFLGAVGPLGAMEFGNIAEVDGYVDMAETVYNDQMVPSDASKWTANGGYIEWATSNGGLPNKIQGSFSWTGETAKATNFGTAYNDNRWYGPTLAKTIKAKTSDGKSDGNFVHRFWLNHKSKKKARCVGRQEVNLSNGKDPIATFVIYDDSSNSVRTCLEFTLFGIKQVRIVADTDFQEFYGTVEIMKVDNEITFKVYNMDTKKTLTKTYYDERLSTAKITHTTYWCARFMNLPICDMSLNYSFFQWIGSQSFVDVPNRYSTGDVLRYDGSTGKFYVNDTLTMNDIIIGSTDLKIPPGNWAVEFYYSDFGKTPPNIVGTLRERWL</sequence>
<dbReference type="NCBIfam" id="TIGR01633">
    <property type="entry name" value="phi3626_gp14_N"/>
    <property type="match status" value="1"/>
</dbReference>
<protein>
    <recommendedName>
        <fullName evidence="1">Siphovirus-type tail component RIFT-related domain-containing protein</fullName>
    </recommendedName>
</protein>
<dbReference type="OrthoDB" id="3078561at2"/>
<comment type="caution">
    <text evidence="2">The sequence shown here is derived from an EMBL/GenBank/DDBJ whole genome shotgun (WGS) entry which is preliminary data.</text>
</comment>
<dbReference type="PATRIC" id="fig|1139219.3.peg.2477"/>
<evidence type="ECO:0000259" key="1">
    <source>
        <dbReference type="Pfam" id="PF05709"/>
    </source>
</evidence>
<dbReference type="RefSeq" id="WP_016173644.1">
    <property type="nucleotide sequence ID" value="NZ_ASWK01000001.1"/>
</dbReference>
<dbReference type="STRING" id="44009.RV01_GL001289"/>
<evidence type="ECO:0000313" key="3">
    <source>
        <dbReference type="Proteomes" id="UP000014127"/>
    </source>
</evidence>
<reference evidence="2 3" key="1">
    <citation type="submission" date="2013-03" db="EMBL/GenBank/DDBJ databases">
        <title>The Genome Sequence of Enterococcus dispar ATCC_51266 (Illumina only assembly).</title>
        <authorList>
            <consortium name="The Broad Institute Genomics Platform"/>
            <consortium name="The Broad Institute Genome Sequencing Center for Infectious Disease"/>
            <person name="Earl A."/>
            <person name="Russ C."/>
            <person name="Gilmore M."/>
            <person name="Surin D."/>
            <person name="Walker B."/>
            <person name="Young S."/>
            <person name="Zeng Q."/>
            <person name="Gargeya S."/>
            <person name="Fitzgerald M."/>
            <person name="Haas B."/>
            <person name="Abouelleil A."/>
            <person name="Allen A.W."/>
            <person name="Alvarado L."/>
            <person name="Arachchi H.M."/>
            <person name="Berlin A.M."/>
            <person name="Chapman S.B."/>
            <person name="Gainer-Dewar J."/>
            <person name="Goldberg J."/>
            <person name="Griggs A."/>
            <person name="Gujja S."/>
            <person name="Hansen M."/>
            <person name="Howarth C."/>
            <person name="Imamovic A."/>
            <person name="Ireland A."/>
            <person name="Larimer J."/>
            <person name="McCowan C."/>
            <person name="Murphy C."/>
            <person name="Pearson M."/>
            <person name="Poon T.W."/>
            <person name="Priest M."/>
            <person name="Roberts A."/>
            <person name="Saif S."/>
            <person name="Shea T."/>
            <person name="Sisk P."/>
            <person name="Sykes S."/>
            <person name="Wortman J."/>
            <person name="Nusbaum C."/>
            <person name="Birren B."/>
        </authorList>
    </citation>
    <scope>NUCLEOTIDE SEQUENCE [LARGE SCALE GENOMIC DNA]</scope>
    <source>
        <strain evidence="2 3">ATCC 51266</strain>
    </source>
</reference>
<dbReference type="eggNOG" id="COG4722">
    <property type="taxonomic scope" value="Bacteria"/>
</dbReference>
<dbReference type="EMBL" id="AHYR01000013">
    <property type="protein sequence ID" value="EOT38267.1"/>
    <property type="molecule type" value="Genomic_DNA"/>
</dbReference>
<dbReference type="AlphaFoldDB" id="S0K172"/>
<dbReference type="Pfam" id="PF05709">
    <property type="entry name" value="Sipho_tail"/>
    <property type="match status" value="1"/>
</dbReference>
<accession>S0K172</accession>
<keyword evidence="3" id="KW-1185">Reference proteome</keyword>